<proteinExistence type="predicted"/>
<dbReference type="InterPro" id="IPR001537">
    <property type="entry name" value="SpoU_MeTrfase"/>
</dbReference>
<keyword evidence="1" id="KW-0489">Methyltransferase</keyword>
<dbReference type="SUPFAM" id="SSF75217">
    <property type="entry name" value="alpha/beta knot"/>
    <property type="match status" value="1"/>
</dbReference>
<dbReference type="Gene3D" id="3.40.1280.10">
    <property type="match status" value="1"/>
</dbReference>
<dbReference type="EMBL" id="CAXLJL010000412">
    <property type="protein sequence ID" value="CAL5137657.1"/>
    <property type="molecule type" value="Genomic_DNA"/>
</dbReference>
<organism evidence="4 5">
    <name type="scientific">Calicophoron daubneyi</name>
    <name type="common">Rumen fluke</name>
    <name type="synonym">Paramphistomum daubneyi</name>
    <dbReference type="NCBI Taxonomy" id="300641"/>
    <lineage>
        <taxon>Eukaryota</taxon>
        <taxon>Metazoa</taxon>
        <taxon>Spiralia</taxon>
        <taxon>Lophotrochozoa</taxon>
        <taxon>Platyhelminthes</taxon>
        <taxon>Trematoda</taxon>
        <taxon>Digenea</taxon>
        <taxon>Plagiorchiida</taxon>
        <taxon>Pronocephalata</taxon>
        <taxon>Paramphistomoidea</taxon>
        <taxon>Paramphistomidae</taxon>
        <taxon>Calicophoron</taxon>
    </lineage>
</organism>
<dbReference type="GO" id="GO:0006396">
    <property type="term" value="P:RNA processing"/>
    <property type="evidence" value="ECO:0007669"/>
    <property type="project" value="InterPro"/>
</dbReference>
<dbReference type="GO" id="GO:0003723">
    <property type="term" value="F:RNA binding"/>
    <property type="evidence" value="ECO:0007669"/>
    <property type="project" value="InterPro"/>
</dbReference>
<dbReference type="PANTHER" id="PTHR43191:SF2">
    <property type="entry name" value="RRNA METHYLTRANSFERASE 3, MITOCHONDRIAL"/>
    <property type="match status" value="1"/>
</dbReference>
<name>A0AAV2TMK8_CALDB</name>
<keyword evidence="2" id="KW-0808">Transferase</keyword>
<dbReference type="InterPro" id="IPR029064">
    <property type="entry name" value="Ribosomal_eL30-like_sf"/>
</dbReference>
<evidence type="ECO:0000256" key="2">
    <source>
        <dbReference type="ARBA" id="ARBA00022679"/>
    </source>
</evidence>
<dbReference type="GO" id="GO:0032259">
    <property type="term" value="P:methylation"/>
    <property type="evidence" value="ECO:0007669"/>
    <property type="project" value="UniProtKB-KW"/>
</dbReference>
<protein>
    <recommendedName>
        <fullName evidence="3">tRNA/rRNA methyltransferase SpoU type domain-containing protein</fullName>
    </recommendedName>
</protein>
<dbReference type="InterPro" id="IPR051259">
    <property type="entry name" value="rRNA_Methyltransferase"/>
</dbReference>
<evidence type="ECO:0000256" key="1">
    <source>
        <dbReference type="ARBA" id="ARBA00022603"/>
    </source>
</evidence>
<dbReference type="InterPro" id="IPR029028">
    <property type="entry name" value="Alpha/beta_knot_MTases"/>
</dbReference>
<dbReference type="SUPFAM" id="SSF55315">
    <property type="entry name" value="L30e-like"/>
    <property type="match status" value="1"/>
</dbReference>
<evidence type="ECO:0000313" key="5">
    <source>
        <dbReference type="Proteomes" id="UP001497525"/>
    </source>
</evidence>
<dbReference type="PANTHER" id="PTHR43191">
    <property type="entry name" value="RRNA METHYLTRANSFERASE 3"/>
    <property type="match status" value="1"/>
</dbReference>
<evidence type="ECO:0000313" key="4">
    <source>
        <dbReference type="EMBL" id="CAL5137657.1"/>
    </source>
</evidence>
<reference evidence="4" key="1">
    <citation type="submission" date="2024-06" db="EMBL/GenBank/DDBJ databases">
        <authorList>
            <person name="Liu X."/>
            <person name="Lenzi L."/>
            <person name="Haldenby T S."/>
            <person name="Uol C."/>
        </authorList>
    </citation>
    <scope>NUCLEOTIDE SEQUENCE</scope>
</reference>
<dbReference type="AlphaFoldDB" id="A0AAV2TMK8"/>
<dbReference type="Proteomes" id="UP001497525">
    <property type="component" value="Unassembled WGS sequence"/>
</dbReference>
<dbReference type="InterPro" id="IPR029026">
    <property type="entry name" value="tRNA_m1G_MTases_N"/>
</dbReference>
<evidence type="ECO:0000259" key="3">
    <source>
        <dbReference type="Pfam" id="PF00588"/>
    </source>
</evidence>
<feature type="domain" description="tRNA/rRNA methyltransferase SpoU type" evidence="3">
    <location>
        <begin position="258"/>
        <end position="329"/>
    </location>
</feature>
<dbReference type="Gene3D" id="3.30.1330.30">
    <property type="match status" value="1"/>
</dbReference>
<dbReference type="Pfam" id="PF00588">
    <property type="entry name" value="SpoU_methylase"/>
    <property type="match status" value="1"/>
</dbReference>
<sequence>MCLIRRLLFTAGRHCSPHNLPRSSFSLVYGDEPRIIKGKVGQSALGRKSKGSDVEDAISIATVLSDFDSPKSKIEPSSRPAKKIAFDVVNLSKANLNASNLQVSSVNADPCDRRRGSIGRIISGSDPGSPEKGKLYPELAEDDPRFCTAINEARGIANPSTLATGRSRTVLLEGYRLISDALASGGHVRSLFFSSRNALGDIKDKTNIDEIFYVPHRVIQRWSSLKTPPGLMVIFYIPKFNKGKSTRSGYDYWLPLPVTLILDNVRDPGNLGSLLRTAASFGLNSVLVSKGSVGIWNEKVVRAGMSSHFRIPVYERLDWTEIGNHLQNSPVTDTTTIVKVYVADVFSKDRFRNIMEFAPIKDVKASDCAADQGRDTASGLETVAQVALDTAPPFAVNFFASGRENSQVTRDGSSRLAVVIGSEAHGLSPEAYHLAQSTGGLRLIVPSAPETESLNVVSAASVILGEMQRQYLTV</sequence>
<accession>A0AAV2TMK8</accession>
<dbReference type="GO" id="GO:0008173">
    <property type="term" value="F:RNA methyltransferase activity"/>
    <property type="evidence" value="ECO:0007669"/>
    <property type="project" value="InterPro"/>
</dbReference>
<comment type="caution">
    <text evidence="4">The sequence shown here is derived from an EMBL/GenBank/DDBJ whole genome shotgun (WGS) entry which is preliminary data.</text>
</comment>
<gene>
    <name evidence="4" type="ORF">CDAUBV1_LOCUS11937</name>
</gene>